<evidence type="ECO:0000313" key="4">
    <source>
        <dbReference type="Proteomes" id="UP001158049"/>
    </source>
</evidence>
<evidence type="ECO:0000313" key="3">
    <source>
        <dbReference type="EMBL" id="SMP56985.1"/>
    </source>
</evidence>
<feature type="transmembrane region" description="Helical" evidence="1">
    <location>
        <begin position="38"/>
        <end position="59"/>
    </location>
</feature>
<accession>A0ABY1Q6F3</accession>
<dbReference type="PANTHER" id="PTHR23028">
    <property type="entry name" value="ACETYLTRANSFERASE"/>
    <property type="match status" value="1"/>
</dbReference>
<keyword evidence="3" id="KW-0012">Acyltransferase</keyword>
<organism evidence="3 4">
    <name type="scientific">Noviherbaspirillum suwonense</name>
    <dbReference type="NCBI Taxonomy" id="1224511"/>
    <lineage>
        <taxon>Bacteria</taxon>
        <taxon>Pseudomonadati</taxon>
        <taxon>Pseudomonadota</taxon>
        <taxon>Betaproteobacteria</taxon>
        <taxon>Burkholderiales</taxon>
        <taxon>Oxalobacteraceae</taxon>
        <taxon>Noviherbaspirillum</taxon>
    </lineage>
</organism>
<dbReference type="RefSeq" id="WP_283441899.1">
    <property type="nucleotide sequence ID" value="NZ_FXUL01000005.1"/>
</dbReference>
<dbReference type="Proteomes" id="UP001158049">
    <property type="component" value="Unassembled WGS sequence"/>
</dbReference>
<keyword evidence="1" id="KW-0472">Membrane</keyword>
<proteinExistence type="predicted"/>
<name>A0ABY1Q6F3_9BURK</name>
<keyword evidence="1" id="KW-1133">Transmembrane helix</keyword>
<dbReference type="InterPro" id="IPR050879">
    <property type="entry name" value="Acyltransferase_3"/>
</dbReference>
<feature type="transmembrane region" description="Helical" evidence="1">
    <location>
        <begin position="12"/>
        <end position="32"/>
    </location>
</feature>
<keyword evidence="3" id="KW-0808">Transferase</keyword>
<keyword evidence="1" id="KW-0812">Transmembrane</keyword>
<reference evidence="3 4" key="1">
    <citation type="submission" date="2017-05" db="EMBL/GenBank/DDBJ databases">
        <authorList>
            <person name="Varghese N."/>
            <person name="Submissions S."/>
        </authorList>
    </citation>
    <scope>NUCLEOTIDE SEQUENCE [LARGE SCALE GENOMIC DNA]</scope>
    <source>
        <strain evidence="3 4">DSM 26001</strain>
    </source>
</reference>
<gene>
    <name evidence="3" type="ORF">SAMN06295970_10521</name>
</gene>
<feature type="transmembrane region" description="Helical" evidence="1">
    <location>
        <begin position="79"/>
        <end position="97"/>
    </location>
</feature>
<comment type="caution">
    <text evidence="3">The sequence shown here is derived from an EMBL/GenBank/DDBJ whole genome shotgun (WGS) entry which is preliminary data.</text>
</comment>
<evidence type="ECO:0000259" key="2">
    <source>
        <dbReference type="Pfam" id="PF01757"/>
    </source>
</evidence>
<dbReference type="PANTHER" id="PTHR23028:SF131">
    <property type="entry name" value="BLR2367 PROTEIN"/>
    <property type="match status" value="1"/>
</dbReference>
<evidence type="ECO:0000256" key="1">
    <source>
        <dbReference type="SAM" id="Phobius"/>
    </source>
</evidence>
<sequence length="360" mass="39579">MPSNFSAYLDLVRFLAAMVVFLGHAAGLNWTAGFLWPLGAYGDTCVVIFFVLSGLVIAYVSDVKEHAPGDYLVSRAARLWSVVLPALALTFVVDWFGVRTAPGLYLGQPWFAGDHPVLRYLASFLMLQEVWKLNLVPGINGAFWSLSYEAFYYLLFGVIFYGRQRLKWLAVAALLLLGGPVIAALFPVWGLGLLAYRLCKSRTLGTPLCMVLAITGLALLAASPFLRSLPALRFQIMGAEILGRYIDGLAFFMHLVGVHGLSRSLPRLPASAKSTISTVSATTFPLYLLHRPLIQFFSYAGPADASGWPRRVLLIGGTLLVVWFATQPIEKLRIAMRTRMLGLLAQVRRNRQLAGIASRA</sequence>
<feature type="transmembrane region" description="Helical" evidence="1">
    <location>
        <begin position="168"/>
        <end position="196"/>
    </location>
</feature>
<dbReference type="Pfam" id="PF01757">
    <property type="entry name" value="Acyl_transf_3"/>
    <property type="match status" value="1"/>
</dbReference>
<dbReference type="EMBL" id="FXUL01000005">
    <property type="protein sequence ID" value="SMP56985.1"/>
    <property type="molecule type" value="Genomic_DNA"/>
</dbReference>
<feature type="transmembrane region" description="Helical" evidence="1">
    <location>
        <begin position="142"/>
        <end position="162"/>
    </location>
</feature>
<protein>
    <submittedName>
        <fullName evidence="3">Peptidoglycan/LPS O-acetylase OafA/YrhL, contains acyltransferase and SGNH-hydrolase domains</fullName>
    </submittedName>
</protein>
<dbReference type="InterPro" id="IPR002656">
    <property type="entry name" value="Acyl_transf_3_dom"/>
</dbReference>
<feature type="domain" description="Acyltransferase 3" evidence="2">
    <location>
        <begin position="7"/>
        <end position="325"/>
    </location>
</feature>
<dbReference type="GO" id="GO:0016746">
    <property type="term" value="F:acyltransferase activity"/>
    <property type="evidence" value="ECO:0007669"/>
    <property type="project" value="UniProtKB-KW"/>
</dbReference>
<keyword evidence="4" id="KW-1185">Reference proteome</keyword>
<feature type="transmembrane region" description="Helical" evidence="1">
    <location>
        <begin position="208"/>
        <end position="229"/>
    </location>
</feature>